<protein>
    <recommendedName>
        <fullName evidence="6">HTH-type transcriptional regulator TtuA</fullName>
    </recommendedName>
    <alternativeName>
        <fullName evidence="7">Tartrate utilization transcriptional regulator</fullName>
    </alternativeName>
</protein>
<keyword evidence="2" id="KW-0805">Transcription regulation</keyword>
<dbReference type="Gene3D" id="3.40.190.10">
    <property type="entry name" value="Periplasmic binding protein-like II"/>
    <property type="match status" value="2"/>
</dbReference>
<evidence type="ECO:0000256" key="4">
    <source>
        <dbReference type="ARBA" id="ARBA00023163"/>
    </source>
</evidence>
<name>A0A936YJT6_9HYPH</name>
<reference evidence="9" key="1">
    <citation type="submission" date="2021-01" db="EMBL/GenBank/DDBJ databases">
        <title>Rhizobium sp. strain KVB221 16S ribosomal RNA gene Genome sequencing and assembly.</title>
        <authorList>
            <person name="Kang M."/>
        </authorList>
    </citation>
    <scope>NUCLEOTIDE SEQUENCE</scope>
    <source>
        <strain evidence="9">KVB221</strain>
    </source>
</reference>
<dbReference type="InterPro" id="IPR005119">
    <property type="entry name" value="LysR_subst-bd"/>
</dbReference>
<gene>
    <name evidence="9" type="ORF">JJB09_05635</name>
</gene>
<dbReference type="GO" id="GO:0003700">
    <property type="term" value="F:DNA-binding transcription factor activity"/>
    <property type="evidence" value="ECO:0007669"/>
    <property type="project" value="InterPro"/>
</dbReference>
<dbReference type="GO" id="GO:0043565">
    <property type="term" value="F:sequence-specific DNA binding"/>
    <property type="evidence" value="ECO:0007669"/>
    <property type="project" value="TreeGrafter"/>
</dbReference>
<comment type="caution">
    <text evidence="9">The sequence shown here is derived from an EMBL/GenBank/DDBJ whole genome shotgun (WGS) entry which is preliminary data.</text>
</comment>
<evidence type="ECO:0000256" key="5">
    <source>
        <dbReference type="ARBA" id="ARBA00054626"/>
    </source>
</evidence>
<accession>A0A936YJT6</accession>
<dbReference type="InterPro" id="IPR036388">
    <property type="entry name" value="WH-like_DNA-bd_sf"/>
</dbReference>
<dbReference type="AlphaFoldDB" id="A0A936YJT6"/>
<dbReference type="InterPro" id="IPR058163">
    <property type="entry name" value="LysR-type_TF_proteobact-type"/>
</dbReference>
<dbReference type="InterPro" id="IPR000847">
    <property type="entry name" value="LysR_HTH_N"/>
</dbReference>
<dbReference type="FunFam" id="1.10.10.10:FF:000001">
    <property type="entry name" value="LysR family transcriptional regulator"/>
    <property type="match status" value="1"/>
</dbReference>
<dbReference type="Proteomes" id="UP000633219">
    <property type="component" value="Unassembled WGS sequence"/>
</dbReference>
<dbReference type="GO" id="GO:0006351">
    <property type="term" value="P:DNA-templated transcription"/>
    <property type="evidence" value="ECO:0007669"/>
    <property type="project" value="TreeGrafter"/>
</dbReference>
<dbReference type="EMBL" id="JAEQNC010000003">
    <property type="protein sequence ID" value="MBL0371503.1"/>
    <property type="molecule type" value="Genomic_DNA"/>
</dbReference>
<dbReference type="PANTHER" id="PTHR30537:SF26">
    <property type="entry name" value="GLYCINE CLEAVAGE SYSTEM TRANSCRIPTIONAL ACTIVATOR"/>
    <property type="match status" value="1"/>
</dbReference>
<evidence type="ECO:0000256" key="3">
    <source>
        <dbReference type="ARBA" id="ARBA00023125"/>
    </source>
</evidence>
<comment type="similarity">
    <text evidence="1">Belongs to the LysR transcriptional regulatory family.</text>
</comment>
<evidence type="ECO:0000313" key="10">
    <source>
        <dbReference type="Proteomes" id="UP000633219"/>
    </source>
</evidence>
<evidence type="ECO:0000256" key="7">
    <source>
        <dbReference type="ARBA" id="ARBA00083243"/>
    </source>
</evidence>
<evidence type="ECO:0000313" key="9">
    <source>
        <dbReference type="EMBL" id="MBL0371503.1"/>
    </source>
</evidence>
<dbReference type="Gene3D" id="1.10.10.10">
    <property type="entry name" value="Winged helix-like DNA-binding domain superfamily/Winged helix DNA-binding domain"/>
    <property type="match status" value="1"/>
</dbReference>
<organism evidence="9 10">
    <name type="scientific">Rhizobium setariae</name>
    <dbReference type="NCBI Taxonomy" id="2801340"/>
    <lineage>
        <taxon>Bacteria</taxon>
        <taxon>Pseudomonadati</taxon>
        <taxon>Pseudomonadota</taxon>
        <taxon>Alphaproteobacteria</taxon>
        <taxon>Hyphomicrobiales</taxon>
        <taxon>Rhizobiaceae</taxon>
        <taxon>Rhizobium/Agrobacterium group</taxon>
        <taxon>Rhizobium</taxon>
    </lineage>
</organism>
<dbReference type="PANTHER" id="PTHR30537">
    <property type="entry name" value="HTH-TYPE TRANSCRIPTIONAL REGULATOR"/>
    <property type="match status" value="1"/>
</dbReference>
<comment type="function">
    <text evidence="5">Transcriptional regulator of the ttuABCDE tartrate utilization operon.</text>
</comment>
<keyword evidence="3" id="KW-0238">DNA-binding</keyword>
<dbReference type="Pfam" id="PF00126">
    <property type="entry name" value="HTH_1"/>
    <property type="match status" value="1"/>
</dbReference>
<evidence type="ECO:0000256" key="1">
    <source>
        <dbReference type="ARBA" id="ARBA00009437"/>
    </source>
</evidence>
<dbReference type="RefSeq" id="WP_201654451.1">
    <property type="nucleotide sequence ID" value="NZ_JAEQNC010000003.1"/>
</dbReference>
<dbReference type="PRINTS" id="PR00039">
    <property type="entry name" value="HTHLYSR"/>
</dbReference>
<keyword evidence="10" id="KW-1185">Reference proteome</keyword>
<evidence type="ECO:0000256" key="2">
    <source>
        <dbReference type="ARBA" id="ARBA00023015"/>
    </source>
</evidence>
<dbReference type="PROSITE" id="PS50931">
    <property type="entry name" value="HTH_LYSR"/>
    <property type="match status" value="1"/>
</dbReference>
<keyword evidence="4" id="KW-0804">Transcription</keyword>
<evidence type="ECO:0000256" key="6">
    <source>
        <dbReference type="ARBA" id="ARBA00067332"/>
    </source>
</evidence>
<dbReference type="SUPFAM" id="SSF53850">
    <property type="entry name" value="Periplasmic binding protein-like II"/>
    <property type="match status" value="1"/>
</dbReference>
<dbReference type="CDD" id="cd08432">
    <property type="entry name" value="PBP2_GcdR_TrpI_HvrB_AmpR_like"/>
    <property type="match status" value="1"/>
</dbReference>
<dbReference type="Pfam" id="PF03466">
    <property type="entry name" value="LysR_substrate"/>
    <property type="match status" value="1"/>
</dbReference>
<feature type="domain" description="HTH lysR-type" evidence="8">
    <location>
        <begin position="6"/>
        <end position="63"/>
    </location>
</feature>
<sequence>MKRGRLPLTALRSFEAAGRLQSFTAAAEELFVSQAAISRQVRELEALIGQPLFDRLHRAVALTDEGERLLAVLTAGFDSFDAALTRIGRLVSSSSLTISSEPTFAALWLVPQLAAFRGLHPDVDVTVESDPRLVEFRTSEAELAIRHSDVVNRWPRTQSVRLAGVEMTPMIAPSLMATGPAIEEPPDLLAYSLLHEESRRVWGRWFALSATDSRDPDRGPVFADGALVMQAVLRGHGVGLCDRQFAAEEIAAGSLVAPFDLALPHGAYYLVARDFSKLSPGARIFADWIQTQFEGR</sequence>
<evidence type="ECO:0000259" key="8">
    <source>
        <dbReference type="PROSITE" id="PS50931"/>
    </source>
</evidence>
<dbReference type="SUPFAM" id="SSF46785">
    <property type="entry name" value="Winged helix' DNA-binding domain"/>
    <property type="match status" value="1"/>
</dbReference>
<dbReference type="InterPro" id="IPR036390">
    <property type="entry name" value="WH_DNA-bd_sf"/>
</dbReference>
<proteinExistence type="inferred from homology"/>